<comment type="caution">
    <text evidence="2">The sequence shown here is derived from an EMBL/GenBank/DDBJ whole genome shotgun (WGS) entry which is preliminary data.</text>
</comment>
<evidence type="ECO:0000256" key="1">
    <source>
        <dbReference type="SAM" id="Phobius"/>
    </source>
</evidence>
<keyword evidence="1" id="KW-1133">Transmembrane helix</keyword>
<dbReference type="STRING" id="228230.RMCC_0397"/>
<dbReference type="InterPro" id="IPR025101">
    <property type="entry name" value="DUF4012"/>
</dbReference>
<keyword evidence="3" id="KW-1185">Reference proteome</keyword>
<dbReference type="Proteomes" id="UP000069443">
    <property type="component" value="Unassembled WGS sequence"/>
</dbReference>
<keyword evidence="1" id="KW-0472">Membrane</keyword>
<dbReference type="Pfam" id="PF13196">
    <property type="entry name" value="DUF4012"/>
    <property type="match status" value="1"/>
</dbReference>
<dbReference type="AlphaFoldDB" id="A0A100W812"/>
<dbReference type="EMBL" id="BCSY01000011">
    <property type="protein sequence ID" value="GAS93431.1"/>
    <property type="molecule type" value="Genomic_DNA"/>
</dbReference>
<sequence length="594" mass="63166">MTPTEPVPARRRGRRILWPGLLILAAVIGFGCWLGLRALDAKAGLEQARQSAQLAKDALVDGKTQEAVQWADATTEHARNASSATHSMPWQMMAAIPWIGSPFKSGQQISDAVLALATDVLQPSARMGTDIAPDRLLDDGRIDVQLLRSAEPQLAEIAANAGRLEAETQAIADPGYVPMLRDARAKLQEQTADITTTLHNTALAAQLVPSMMGADGPRTYFMGFQTNAEARGTGGLLGGFGILRLDNGAAKVDTLAANTELSGSSALVDLGPEYAQQYGFTNPFTDFRNSNLSAHFPYAAQIWKAMWAHDSGMNVDGVIALDPVALSYVLGAVGPVTMPDGEVITEANVIELTESTAYQRFPNDPVARKKYLQDIAGEVVEKMTGPVPAPRQLLDALGRAVGERRIAVWSATPAEQELLEKTSLAHIIPEDAAPYAGVVINNLGGNKLDYYLRREIEYTADGCDGQTRKSAVSIRLSSTAPGDSLPDYVAGAAGLLPNLPIDIPRATMVTSVRLITTTDAKLVSVTANGQRIPAVKRTERGHPSLEVQVIIPPGQSGDLVFHLSEPTAAGSARVPVQPLLDNVVPTVSVPDCSG</sequence>
<name>A0A100W812_MYCCR</name>
<dbReference type="RefSeq" id="WP_234811840.1">
    <property type="nucleotide sequence ID" value="NZ_BCSY01000011.1"/>
</dbReference>
<accession>A0A100W812</accession>
<keyword evidence="1" id="KW-0812">Transmembrane</keyword>
<gene>
    <name evidence="2" type="ORF">RMCC_0397</name>
</gene>
<evidence type="ECO:0000313" key="2">
    <source>
        <dbReference type="EMBL" id="GAS93431.1"/>
    </source>
</evidence>
<feature type="transmembrane region" description="Helical" evidence="1">
    <location>
        <begin position="16"/>
        <end position="36"/>
    </location>
</feature>
<reference evidence="3" key="2">
    <citation type="submission" date="2016-02" db="EMBL/GenBank/DDBJ databases">
        <title>Draft genome sequence of five rapidly growing Mycobacterium species.</title>
        <authorList>
            <person name="Katahira K."/>
            <person name="Gotou Y."/>
            <person name="Iida K."/>
            <person name="Ogura Y."/>
            <person name="Hayashi T."/>
        </authorList>
    </citation>
    <scope>NUCLEOTIDE SEQUENCE [LARGE SCALE GENOMIC DNA]</scope>
    <source>
        <strain evidence="3">JCM15298</strain>
    </source>
</reference>
<reference evidence="3" key="1">
    <citation type="journal article" date="2016" name="Genome Announc.">
        <title>Draft Genome Sequences of Five Rapidly Growing Mycobacterium Species, M. thermoresistibile, M. fortuitum subsp. acetamidolyticum, M. canariasense, M. brisbanense, and M. novocastrense.</title>
        <authorList>
            <person name="Katahira K."/>
            <person name="Ogura Y."/>
            <person name="Gotoh Y."/>
            <person name="Hayashi T."/>
        </authorList>
    </citation>
    <scope>NUCLEOTIDE SEQUENCE [LARGE SCALE GENOMIC DNA]</scope>
    <source>
        <strain evidence="3">JCM15298</strain>
    </source>
</reference>
<evidence type="ECO:0008006" key="4">
    <source>
        <dbReference type="Google" id="ProtNLM"/>
    </source>
</evidence>
<evidence type="ECO:0000313" key="3">
    <source>
        <dbReference type="Proteomes" id="UP000069443"/>
    </source>
</evidence>
<protein>
    <recommendedName>
        <fullName evidence="4">DUF4012 domain-containing protein</fullName>
    </recommendedName>
</protein>
<proteinExistence type="predicted"/>
<organism evidence="2 3">
    <name type="scientific">Mycolicibacterium canariasense</name>
    <name type="common">Mycobacterium canariasense</name>
    <dbReference type="NCBI Taxonomy" id="228230"/>
    <lineage>
        <taxon>Bacteria</taxon>
        <taxon>Bacillati</taxon>
        <taxon>Actinomycetota</taxon>
        <taxon>Actinomycetes</taxon>
        <taxon>Mycobacteriales</taxon>
        <taxon>Mycobacteriaceae</taxon>
        <taxon>Mycolicibacterium</taxon>
    </lineage>
</organism>